<keyword evidence="1" id="KW-0479">Metal-binding</keyword>
<dbReference type="GO" id="GO:0006351">
    <property type="term" value="P:DNA-templated transcription"/>
    <property type="evidence" value="ECO:0007669"/>
    <property type="project" value="InterPro"/>
</dbReference>
<keyword evidence="4" id="KW-0804">Transcription</keyword>
<keyword evidence="7" id="KW-0812">Transmembrane</keyword>
<name>A0A9P8VX80_9HYPO</name>
<organism evidence="9 10">
    <name type="scientific">Thelonectria olida</name>
    <dbReference type="NCBI Taxonomy" id="1576542"/>
    <lineage>
        <taxon>Eukaryota</taxon>
        <taxon>Fungi</taxon>
        <taxon>Dikarya</taxon>
        <taxon>Ascomycota</taxon>
        <taxon>Pezizomycotina</taxon>
        <taxon>Sordariomycetes</taxon>
        <taxon>Hypocreomycetidae</taxon>
        <taxon>Hypocreales</taxon>
        <taxon>Nectriaceae</taxon>
        <taxon>Thelonectria</taxon>
    </lineage>
</organism>
<dbReference type="InterPro" id="IPR001138">
    <property type="entry name" value="Zn2Cys6_DnaBD"/>
</dbReference>
<keyword evidence="10" id="KW-1185">Reference proteome</keyword>
<keyword evidence="7" id="KW-1133">Transmembrane helix</keyword>
<dbReference type="AlphaFoldDB" id="A0A9P8VX80"/>
<evidence type="ECO:0000313" key="9">
    <source>
        <dbReference type="EMBL" id="KAH6877157.1"/>
    </source>
</evidence>
<dbReference type="OrthoDB" id="3364175at2759"/>
<dbReference type="Proteomes" id="UP000777438">
    <property type="component" value="Unassembled WGS sequence"/>
</dbReference>
<dbReference type="InterPro" id="IPR051127">
    <property type="entry name" value="Fungal_SecMet_Regulators"/>
</dbReference>
<reference evidence="9 10" key="1">
    <citation type="journal article" date="2021" name="Nat. Commun.">
        <title>Genetic determinants of endophytism in the Arabidopsis root mycobiome.</title>
        <authorList>
            <person name="Mesny F."/>
            <person name="Miyauchi S."/>
            <person name="Thiergart T."/>
            <person name="Pickel B."/>
            <person name="Atanasova L."/>
            <person name="Karlsson M."/>
            <person name="Huettel B."/>
            <person name="Barry K.W."/>
            <person name="Haridas S."/>
            <person name="Chen C."/>
            <person name="Bauer D."/>
            <person name="Andreopoulos W."/>
            <person name="Pangilinan J."/>
            <person name="LaButti K."/>
            <person name="Riley R."/>
            <person name="Lipzen A."/>
            <person name="Clum A."/>
            <person name="Drula E."/>
            <person name="Henrissat B."/>
            <person name="Kohler A."/>
            <person name="Grigoriev I.V."/>
            <person name="Martin F.M."/>
            <person name="Hacquard S."/>
        </authorList>
    </citation>
    <scope>NUCLEOTIDE SEQUENCE [LARGE SCALE GENOMIC DNA]</scope>
    <source>
        <strain evidence="9 10">MPI-CAGE-CH-0241</strain>
    </source>
</reference>
<dbReference type="PANTHER" id="PTHR47424:SF3">
    <property type="entry name" value="REGULATORY PROTEIN GAL4"/>
    <property type="match status" value="1"/>
</dbReference>
<dbReference type="SMART" id="SM00906">
    <property type="entry name" value="Fungal_trans"/>
    <property type="match status" value="1"/>
</dbReference>
<dbReference type="PANTHER" id="PTHR47424">
    <property type="entry name" value="REGULATORY PROTEIN GAL4"/>
    <property type="match status" value="1"/>
</dbReference>
<feature type="compositionally biased region" description="Basic and acidic residues" evidence="6">
    <location>
        <begin position="10"/>
        <end position="22"/>
    </location>
</feature>
<feature type="transmembrane region" description="Helical" evidence="7">
    <location>
        <begin position="607"/>
        <end position="630"/>
    </location>
</feature>
<comment type="caution">
    <text evidence="9">The sequence shown here is derived from an EMBL/GenBank/DDBJ whole genome shotgun (WGS) entry which is preliminary data.</text>
</comment>
<dbReference type="Gene3D" id="4.10.240.10">
    <property type="entry name" value="Zn(2)-C6 fungal-type DNA-binding domain"/>
    <property type="match status" value="1"/>
</dbReference>
<evidence type="ECO:0000259" key="8">
    <source>
        <dbReference type="PROSITE" id="PS50048"/>
    </source>
</evidence>
<evidence type="ECO:0000256" key="6">
    <source>
        <dbReference type="SAM" id="MobiDB-lite"/>
    </source>
</evidence>
<feature type="domain" description="Zn(2)-C6 fungal-type" evidence="8">
    <location>
        <begin position="42"/>
        <end position="72"/>
    </location>
</feature>
<evidence type="ECO:0000256" key="4">
    <source>
        <dbReference type="ARBA" id="ARBA00023163"/>
    </source>
</evidence>
<dbReference type="GO" id="GO:0008270">
    <property type="term" value="F:zinc ion binding"/>
    <property type="evidence" value="ECO:0007669"/>
    <property type="project" value="InterPro"/>
</dbReference>
<dbReference type="SUPFAM" id="SSF57701">
    <property type="entry name" value="Zn2/Cys6 DNA-binding domain"/>
    <property type="match status" value="1"/>
</dbReference>
<dbReference type="GO" id="GO:0000978">
    <property type="term" value="F:RNA polymerase II cis-regulatory region sequence-specific DNA binding"/>
    <property type="evidence" value="ECO:0007669"/>
    <property type="project" value="TreeGrafter"/>
</dbReference>
<feature type="region of interest" description="Disordered" evidence="6">
    <location>
        <begin position="1"/>
        <end position="33"/>
    </location>
</feature>
<evidence type="ECO:0000256" key="5">
    <source>
        <dbReference type="ARBA" id="ARBA00023242"/>
    </source>
</evidence>
<dbReference type="GO" id="GO:0005634">
    <property type="term" value="C:nucleus"/>
    <property type="evidence" value="ECO:0007669"/>
    <property type="project" value="TreeGrafter"/>
</dbReference>
<dbReference type="GO" id="GO:0000435">
    <property type="term" value="P:positive regulation of transcription from RNA polymerase II promoter by galactose"/>
    <property type="evidence" value="ECO:0007669"/>
    <property type="project" value="TreeGrafter"/>
</dbReference>
<keyword evidence="5" id="KW-0539">Nucleus</keyword>
<keyword evidence="7" id="KW-0472">Membrane</keyword>
<dbReference type="CDD" id="cd12148">
    <property type="entry name" value="fungal_TF_MHR"/>
    <property type="match status" value="1"/>
</dbReference>
<dbReference type="Pfam" id="PF04082">
    <property type="entry name" value="Fungal_trans"/>
    <property type="match status" value="1"/>
</dbReference>
<dbReference type="InterPro" id="IPR036864">
    <property type="entry name" value="Zn2-C6_fun-type_DNA-bd_sf"/>
</dbReference>
<dbReference type="PROSITE" id="PS50048">
    <property type="entry name" value="ZN2_CY6_FUNGAL_2"/>
    <property type="match status" value="1"/>
</dbReference>
<gene>
    <name evidence="9" type="ORF">B0T10DRAFT_194329</name>
</gene>
<feature type="region of interest" description="Disordered" evidence="6">
    <location>
        <begin position="114"/>
        <end position="140"/>
    </location>
</feature>
<evidence type="ECO:0000256" key="2">
    <source>
        <dbReference type="ARBA" id="ARBA00023015"/>
    </source>
</evidence>
<evidence type="ECO:0000256" key="7">
    <source>
        <dbReference type="SAM" id="Phobius"/>
    </source>
</evidence>
<evidence type="ECO:0000256" key="1">
    <source>
        <dbReference type="ARBA" id="ARBA00022723"/>
    </source>
</evidence>
<keyword evidence="2" id="KW-0805">Transcription regulation</keyword>
<sequence>MPASEVPLASHDDDGSTTHRTSDAGSVGDAAPAPKRRRVGLACSACRIRKSRCNGVRPKCEPCQRLGFECIYELPDTSANLLVPRDIFAALEDKVRALETAVKHQGDRLTAIETQDNRHGTANGSLSVRGGAPAPTPTAPSSVVVHPDGIQDHPTGQSMTDGMAIAFVNEEDCGFFGPSSNIAFMRHIFRAMSKKGIANQAMSPPSSSNIGLYQASMISVPPPVVPTSVQEHGGEITSAIETNILPPDDETQKLIRCYFSNTGLLFPFIHEQTFVETYEQMRHQNYRANVRRTWLGLLNMILAMAVCTSDWAEDGTAYRPEQSDVYYRRARELCKIQMLRGTTLETVQYLLLMSQYLQGTQRSVQTWTTHGLAVKAALSIGLHSRHAMAKFTPIEQEMRKRTWFGCVLLDRSLSMTFGRPGAIPEEYVKLDLPKNIPLHDGTEAAYSDGSIGFFNSTILLYKIMWKIIATLYGHNLGCEETPPETWMITQMFHLEQELNDWSNTLPCPLFLRSSSNLPEGTNPDDRVIERFRLILSLRYLSVQLLLYRPMLTDSLGRGTSQSRQNQQSVNQIQANFNSTCIRVAEDIIDIIHTVLTKPGLGRHLIGAWWYTLYYTFNAALVLFGSLLVPVQDVTADSVRAERFDRTKRYLEKAVQALAQLGTQNMILCRCVDYLKQLLGLVDNWASPSAFQMSDKPDSDNVSRTIHSPSSATAQSIDIQSELLAGLPMLEGSGMGFEDELELGNFFTSEFQRWFERFPT</sequence>
<dbReference type="GO" id="GO:0000981">
    <property type="term" value="F:DNA-binding transcription factor activity, RNA polymerase II-specific"/>
    <property type="evidence" value="ECO:0007669"/>
    <property type="project" value="InterPro"/>
</dbReference>
<dbReference type="Pfam" id="PF00172">
    <property type="entry name" value="Zn_clus"/>
    <property type="match status" value="1"/>
</dbReference>
<dbReference type="CDD" id="cd00067">
    <property type="entry name" value="GAL4"/>
    <property type="match status" value="1"/>
</dbReference>
<dbReference type="InterPro" id="IPR007219">
    <property type="entry name" value="XnlR_reg_dom"/>
</dbReference>
<accession>A0A9P8VX80</accession>
<evidence type="ECO:0000256" key="3">
    <source>
        <dbReference type="ARBA" id="ARBA00023125"/>
    </source>
</evidence>
<keyword evidence="3" id="KW-0238">DNA-binding</keyword>
<evidence type="ECO:0000313" key="10">
    <source>
        <dbReference type="Proteomes" id="UP000777438"/>
    </source>
</evidence>
<dbReference type="PROSITE" id="PS00463">
    <property type="entry name" value="ZN2_CY6_FUNGAL_1"/>
    <property type="match status" value="1"/>
</dbReference>
<dbReference type="EMBL" id="JAGPYM010000031">
    <property type="protein sequence ID" value="KAH6877157.1"/>
    <property type="molecule type" value="Genomic_DNA"/>
</dbReference>
<dbReference type="SMART" id="SM00066">
    <property type="entry name" value="GAL4"/>
    <property type="match status" value="1"/>
</dbReference>
<protein>
    <submittedName>
        <fullName evidence="9">C6 zinc finger domain-containing protein</fullName>
    </submittedName>
</protein>
<proteinExistence type="predicted"/>